<sequence>MTKATDSTAESETHPQQSLVPGGYPQDSLASSAQTSLPNFLWSSVFDPVVWAWDASGKLLPPASSVRPPQSPTLPGAYPNSSATEPLTQSEAPTPPSSTGSIKLDVNFGSETPNTHALAHLITLYGEKQCVHHKTLISMYRRLVDDLIQNVVHPTRPYLTKYDPYRLVGMIKAIKPFPIATQHPLYSVFADLKAARCEF</sequence>
<feature type="region of interest" description="Disordered" evidence="1">
    <location>
        <begin position="1"/>
        <end position="31"/>
    </location>
</feature>
<dbReference type="AlphaFoldDB" id="A0A9W8BCG6"/>
<evidence type="ECO:0000313" key="2">
    <source>
        <dbReference type="EMBL" id="KAJ1984084.1"/>
    </source>
</evidence>
<reference evidence="2" key="1">
    <citation type="submission" date="2022-07" db="EMBL/GenBank/DDBJ databases">
        <title>Phylogenomic reconstructions and comparative analyses of Kickxellomycotina fungi.</title>
        <authorList>
            <person name="Reynolds N.K."/>
            <person name="Stajich J.E."/>
            <person name="Barry K."/>
            <person name="Grigoriev I.V."/>
            <person name="Crous P."/>
            <person name="Smith M.E."/>
        </authorList>
    </citation>
    <scope>NUCLEOTIDE SEQUENCE</scope>
    <source>
        <strain evidence="2">RSA 567</strain>
    </source>
</reference>
<proteinExistence type="predicted"/>
<evidence type="ECO:0000313" key="3">
    <source>
        <dbReference type="Proteomes" id="UP001151582"/>
    </source>
</evidence>
<protein>
    <submittedName>
        <fullName evidence="2">Uncharacterized protein</fullName>
    </submittedName>
</protein>
<gene>
    <name evidence="2" type="ORF">H4R34_000889</name>
</gene>
<feature type="compositionally biased region" description="Polar residues" evidence="1">
    <location>
        <begin position="1"/>
        <end position="19"/>
    </location>
</feature>
<feature type="compositionally biased region" description="Polar residues" evidence="1">
    <location>
        <begin position="79"/>
        <end position="99"/>
    </location>
</feature>
<evidence type="ECO:0000256" key="1">
    <source>
        <dbReference type="SAM" id="MobiDB-lite"/>
    </source>
</evidence>
<dbReference type="EMBL" id="JANBQB010000031">
    <property type="protein sequence ID" value="KAJ1984084.1"/>
    <property type="molecule type" value="Genomic_DNA"/>
</dbReference>
<name>A0A9W8BCG6_9FUNG</name>
<feature type="region of interest" description="Disordered" evidence="1">
    <location>
        <begin position="62"/>
        <end position="99"/>
    </location>
</feature>
<accession>A0A9W8BCG6</accession>
<dbReference type="Proteomes" id="UP001151582">
    <property type="component" value="Unassembled WGS sequence"/>
</dbReference>
<keyword evidence="3" id="KW-1185">Reference proteome</keyword>
<organism evidence="2 3">
    <name type="scientific">Dimargaris verticillata</name>
    <dbReference type="NCBI Taxonomy" id="2761393"/>
    <lineage>
        <taxon>Eukaryota</taxon>
        <taxon>Fungi</taxon>
        <taxon>Fungi incertae sedis</taxon>
        <taxon>Zoopagomycota</taxon>
        <taxon>Kickxellomycotina</taxon>
        <taxon>Dimargaritomycetes</taxon>
        <taxon>Dimargaritales</taxon>
        <taxon>Dimargaritaceae</taxon>
        <taxon>Dimargaris</taxon>
    </lineage>
</organism>
<comment type="caution">
    <text evidence="2">The sequence shown here is derived from an EMBL/GenBank/DDBJ whole genome shotgun (WGS) entry which is preliminary data.</text>
</comment>